<keyword evidence="2" id="KW-0597">Phosphoprotein</keyword>
<dbReference type="Proteomes" id="UP000807469">
    <property type="component" value="Unassembled WGS sequence"/>
</dbReference>
<dbReference type="Gene3D" id="3.40.50.12780">
    <property type="entry name" value="N-terminal domain of ligase-like"/>
    <property type="match status" value="1"/>
</dbReference>
<dbReference type="InterPro" id="IPR036291">
    <property type="entry name" value="NAD(P)-bd_dom_sf"/>
</dbReference>
<feature type="domain" description="Thioester reductase (TE)" evidence="4">
    <location>
        <begin position="687"/>
        <end position="925"/>
    </location>
</feature>
<accession>A0A9P5YTX7</accession>
<dbReference type="Pfam" id="PF00501">
    <property type="entry name" value="AMP-binding"/>
    <property type="match status" value="1"/>
</dbReference>
<evidence type="ECO:0000259" key="3">
    <source>
        <dbReference type="Pfam" id="PF00501"/>
    </source>
</evidence>
<gene>
    <name evidence="5" type="ORF">BDN70DRAFT_914845</name>
</gene>
<comment type="caution">
    <text evidence="5">The sequence shown here is derived from an EMBL/GenBank/DDBJ whole genome shotgun (WGS) entry which is preliminary data.</text>
</comment>
<evidence type="ECO:0000256" key="2">
    <source>
        <dbReference type="ARBA" id="ARBA00022553"/>
    </source>
</evidence>
<dbReference type="PROSITE" id="PS00455">
    <property type="entry name" value="AMP_BINDING"/>
    <property type="match status" value="1"/>
</dbReference>
<dbReference type="SUPFAM" id="SSF51735">
    <property type="entry name" value="NAD(P)-binding Rossmann-fold domains"/>
    <property type="match status" value="1"/>
</dbReference>
<evidence type="ECO:0000256" key="1">
    <source>
        <dbReference type="ARBA" id="ARBA00022450"/>
    </source>
</evidence>
<dbReference type="InterPro" id="IPR042099">
    <property type="entry name" value="ANL_N_sf"/>
</dbReference>
<dbReference type="InterPro" id="IPR051414">
    <property type="entry name" value="Adenylate-forming_Reductase"/>
</dbReference>
<dbReference type="EMBL" id="MU155320">
    <property type="protein sequence ID" value="KAF9475758.1"/>
    <property type="molecule type" value="Genomic_DNA"/>
</dbReference>
<feature type="domain" description="AMP-dependent synthetase/ligase" evidence="3">
    <location>
        <begin position="28"/>
        <end position="326"/>
    </location>
</feature>
<dbReference type="InterPro" id="IPR020845">
    <property type="entry name" value="AMP-binding_CS"/>
</dbReference>
<evidence type="ECO:0000313" key="5">
    <source>
        <dbReference type="EMBL" id="KAF9475758.1"/>
    </source>
</evidence>
<reference evidence="5" key="1">
    <citation type="submission" date="2020-11" db="EMBL/GenBank/DDBJ databases">
        <authorList>
            <consortium name="DOE Joint Genome Institute"/>
            <person name="Ahrendt S."/>
            <person name="Riley R."/>
            <person name="Andreopoulos W."/>
            <person name="Labutti K."/>
            <person name="Pangilinan J."/>
            <person name="Ruiz-Duenas F.J."/>
            <person name="Barrasa J.M."/>
            <person name="Sanchez-Garcia M."/>
            <person name="Camarero S."/>
            <person name="Miyauchi S."/>
            <person name="Serrano A."/>
            <person name="Linde D."/>
            <person name="Babiker R."/>
            <person name="Drula E."/>
            <person name="Ayuso-Fernandez I."/>
            <person name="Pacheco R."/>
            <person name="Padilla G."/>
            <person name="Ferreira P."/>
            <person name="Barriuso J."/>
            <person name="Kellner H."/>
            <person name="Castanera R."/>
            <person name="Alfaro M."/>
            <person name="Ramirez L."/>
            <person name="Pisabarro A.G."/>
            <person name="Kuo A."/>
            <person name="Tritt A."/>
            <person name="Lipzen A."/>
            <person name="He G."/>
            <person name="Yan M."/>
            <person name="Ng V."/>
            <person name="Cullen D."/>
            <person name="Martin F."/>
            <person name="Rosso M.-N."/>
            <person name="Henrissat B."/>
            <person name="Hibbett D."/>
            <person name="Martinez A.T."/>
            <person name="Grigoriev I.V."/>
        </authorList>
    </citation>
    <scope>NUCLEOTIDE SEQUENCE</scope>
    <source>
        <strain evidence="5">CIRM-BRFM 674</strain>
    </source>
</reference>
<dbReference type="OrthoDB" id="429813at2759"/>
<dbReference type="PANTHER" id="PTHR43439:SF2">
    <property type="entry name" value="ENZYME, PUTATIVE (JCVI)-RELATED"/>
    <property type="match status" value="1"/>
</dbReference>
<dbReference type="InterPro" id="IPR013120">
    <property type="entry name" value="FAR_NAD-bd"/>
</dbReference>
<evidence type="ECO:0000259" key="4">
    <source>
        <dbReference type="Pfam" id="PF07993"/>
    </source>
</evidence>
<dbReference type="InterPro" id="IPR000873">
    <property type="entry name" value="AMP-dep_synth/lig_dom"/>
</dbReference>
<organism evidence="5 6">
    <name type="scientific">Pholiota conissans</name>
    <dbReference type="NCBI Taxonomy" id="109636"/>
    <lineage>
        <taxon>Eukaryota</taxon>
        <taxon>Fungi</taxon>
        <taxon>Dikarya</taxon>
        <taxon>Basidiomycota</taxon>
        <taxon>Agaricomycotina</taxon>
        <taxon>Agaricomycetes</taxon>
        <taxon>Agaricomycetidae</taxon>
        <taxon>Agaricales</taxon>
        <taxon>Agaricineae</taxon>
        <taxon>Strophariaceae</taxon>
        <taxon>Pholiota</taxon>
    </lineage>
</organism>
<dbReference type="PANTHER" id="PTHR43439">
    <property type="entry name" value="PHENYLACETATE-COENZYME A LIGASE"/>
    <property type="match status" value="1"/>
</dbReference>
<dbReference type="Pfam" id="PF07993">
    <property type="entry name" value="NAD_binding_4"/>
    <property type="match status" value="1"/>
</dbReference>
<sequence>MPANRPHCVYPPTDYSITLPEAIDFHRKHNPHHTAYIFSQDGHAEPTKISHLEFGRATDRVAHYLRPGRSGQDREVVAFVALSDSLLYQAVTLGITRAGFIPYPISPRNTAAAIIKLLKDTSCHRLLTTYQTLGTLVDQIRSELATSDPTYSLKIDEESAEDPFEEYQTGTSAPLDDVLMYLHSSGSTGFLKTIPQTFRSMVHWASLPPVTDNITYKVPLMAGHALPAFHTLGIFVHILVSQYSMTPVGLYPPIATTPTSMPMTPSLDNILDHTMRTGCNCTMIIPTLLQIWSHDKKAVELLASLEFVAYSGGALPSKQGDFMTEAGRLSLDSGAVSRFLRKDGDEKDWEWMWFSETTNIRWNPQGDGTYENQFLTSDRHQVSVENLENMRGYATSDLWVQHPTKPYFWKIVGRKDDVIVHTSGEKTVPAPMEDIIMSSPMVSGVVTFGRERDQAGVLIEVKPAYVIDVNDTKSLTDLRNELWHIVEEANKVAPAFSRIFKEMILVAASDKPLPRAGKGTIMRKTALAEYNGEIDAIYANIEATAKVDAVVPPPSWKIEDIVSWLTSQLEDIQSGQKFSPSADLFEQGIDSLSATVLCRRIVGAMQTKETQKAAQHVTQVTIYNNPSIDKLATFISSAIADPEHFVLTTSKVDTIEAMISKYSSGLSASTAPSNDAGPLQDGMVVLLTGSTGNLGAQILESLLRNPKVKTVYALNRRSSGPKSVRERQTERFVDKALDTSLLAAGSLVFLDGETSQKNLGLPNSVYDAVRGSVTTIIHNAWRLDFNLMLSSFEPNVQGTRNLIDLARSSKNAASLKFLFTSSISSAFSWDQSLGAYPEEILKDARYAVGNGYGESKYVTERILAQSGLKATSFRIGQISGGHPNGAWATSDWVPILVKSSIYMNALPTGVGVTSWLPMDAVSQTILDVAWSNEAPAALNVVHPRPIAWNSILSSINDAIVEEGLAPSKLPMVDFSTWVSYLEKHAKDSSSETLNNIPAIKLLDFFRFTSGMDTTLRQTGKEDVETGGLAAFSTIKVQSISPTMKSLPAIGHNDARHWIKYWKSAGFITRLL</sequence>
<dbReference type="AlphaFoldDB" id="A0A9P5YTX7"/>
<evidence type="ECO:0000313" key="6">
    <source>
        <dbReference type="Proteomes" id="UP000807469"/>
    </source>
</evidence>
<proteinExistence type="predicted"/>
<keyword evidence="1" id="KW-0596">Phosphopantetheine</keyword>
<protein>
    <submittedName>
        <fullName evidence="5">Aminoadipate reductase</fullName>
    </submittedName>
</protein>
<name>A0A9P5YTX7_9AGAR</name>
<dbReference type="Pfam" id="PF23562">
    <property type="entry name" value="AMP-binding_C_3"/>
    <property type="match status" value="1"/>
</dbReference>
<keyword evidence="6" id="KW-1185">Reference proteome</keyword>
<dbReference type="SUPFAM" id="SSF56801">
    <property type="entry name" value="Acetyl-CoA synthetase-like"/>
    <property type="match status" value="1"/>
</dbReference>
<dbReference type="Gene3D" id="3.40.50.720">
    <property type="entry name" value="NAD(P)-binding Rossmann-like Domain"/>
    <property type="match status" value="1"/>
</dbReference>